<gene>
    <name evidence="2" type="ORF">PNAL_LOCUS1048</name>
</gene>
<organism evidence="2 3">
    <name type="scientific">Penicillium nalgiovense</name>
    <dbReference type="NCBI Taxonomy" id="60175"/>
    <lineage>
        <taxon>Eukaryota</taxon>
        <taxon>Fungi</taxon>
        <taxon>Dikarya</taxon>
        <taxon>Ascomycota</taxon>
        <taxon>Pezizomycotina</taxon>
        <taxon>Eurotiomycetes</taxon>
        <taxon>Eurotiomycetidae</taxon>
        <taxon>Eurotiales</taxon>
        <taxon>Aspergillaceae</taxon>
        <taxon>Penicillium</taxon>
    </lineage>
</organism>
<dbReference type="AlphaFoldDB" id="A0A9W4MNA5"/>
<dbReference type="OrthoDB" id="4153178at2759"/>
<comment type="caution">
    <text evidence="2">The sequence shown here is derived from an EMBL/GenBank/DDBJ whole genome shotgun (WGS) entry which is preliminary data.</text>
</comment>
<evidence type="ECO:0000313" key="3">
    <source>
        <dbReference type="Proteomes" id="UP001153461"/>
    </source>
</evidence>
<accession>A0A9W4MNA5</accession>
<reference evidence="2" key="1">
    <citation type="submission" date="2021-07" db="EMBL/GenBank/DDBJ databases">
        <authorList>
            <person name="Branca A.L. A."/>
        </authorList>
    </citation>
    <scope>NUCLEOTIDE SEQUENCE</scope>
</reference>
<keyword evidence="1" id="KW-1133">Transmembrane helix</keyword>
<protein>
    <submittedName>
        <fullName evidence="2">Uncharacterized protein</fullName>
    </submittedName>
</protein>
<proteinExistence type="predicted"/>
<sequence>MVAEYRNVDLPHLLKPVASLVFFHNNLVYLRHTQVRTVIIDIFSKGKFLPEIEHRHVDFAQTPEEGKHVRQHLHMLKIAVERLKDWPKKYSEYKSPNRNLFSTFANDLEGVDGVDKWNVQSFGSGKAEASNDLISLIASTWQFLFEYELIYLQMSVSFITLFCLLCMEFCDRRVSSYPLGTREVLQIANCTLRYSIINYLTVYCFYYVYLLNIYLIISLLYQKYTKRIKYKCHFRTFSICRDISCQASTLEYFFSACGFLQGMTYDNKPELIFTNP</sequence>
<keyword evidence="1" id="KW-0472">Membrane</keyword>
<evidence type="ECO:0000256" key="1">
    <source>
        <dbReference type="SAM" id="Phobius"/>
    </source>
</evidence>
<dbReference type="Proteomes" id="UP001153461">
    <property type="component" value="Unassembled WGS sequence"/>
</dbReference>
<feature type="transmembrane region" description="Helical" evidence="1">
    <location>
        <begin position="196"/>
        <end position="221"/>
    </location>
</feature>
<name>A0A9W4MNA5_PENNA</name>
<keyword evidence="1" id="KW-0812">Transmembrane</keyword>
<dbReference type="EMBL" id="CAJVNV010000028">
    <property type="protein sequence ID" value="CAG7970973.1"/>
    <property type="molecule type" value="Genomic_DNA"/>
</dbReference>
<evidence type="ECO:0000313" key="2">
    <source>
        <dbReference type="EMBL" id="CAG7970973.1"/>
    </source>
</evidence>